<comment type="caution">
    <text evidence="7">The sequence shown here is derived from an EMBL/GenBank/DDBJ whole genome shotgun (WGS) entry which is preliminary data.</text>
</comment>
<feature type="compositionally biased region" description="Basic and acidic residues" evidence="5">
    <location>
        <begin position="1"/>
        <end position="19"/>
    </location>
</feature>
<reference evidence="7" key="1">
    <citation type="submission" date="2021-01" db="EMBL/GenBank/DDBJ databases">
        <title>YIM 132084 draft genome.</title>
        <authorList>
            <person name="An D."/>
        </authorList>
    </citation>
    <scope>NUCLEOTIDE SEQUENCE</scope>
    <source>
        <strain evidence="7">YIM 132084</strain>
    </source>
</reference>
<comment type="subcellular location">
    <subcellularLocation>
        <location evidence="1">Membrane</location>
        <topology evidence="1">Single-pass membrane protein</topology>
    </subcellularLocation>
</comment>
<evidence type="ECO:0000313" key="7">
    <source>
        <dbReference type="EMBL" id="MBM9467894.1"/>
    </source>
</evidence>
<accession>A0A938YGX4</accession>
<evidence type="ECO:0000256" key="6">
    <source>
        <dbReference type="SAM" id="Phobius"/>
    </source>
</evidence>
<evidence type="ECO:0000313" key="8">
    <source>
        <dbReference type="Proteomes" id="UP000663792"/>
    </source>
</evidence>
<keyword evidence="3 6" id="KW-1133">Transmembrane helix</keyword>
<evidence type="ECO:0000256" key="5">
    <source>
        <dbReference type="SAM" id="MobiDB-lite"/>
    </source>
</evidence>
<keyword evidence="8" id="KW-1185">Reference proteome</keyword>
<gene>
    <name evidence="7" type="ORF">JL106_11425</name>
</gene>
<feature type="transmembrane region" description="Helical" evidence="6">
    <location>
        <begin position="46"/>
        <end position="67"/>
    </location>
</feature>
<dbReference type="GO" id="GO:0016020">
    <property type="term" value="C:membrane"/>
    <property type="evidence" value="ECO:0007669"/>
    <property type="project" value="UniProtKB-SubCell"/>
</dbReference>
<dbReference type="PANTHER" id="PTHR30168:SF0">
    <property type="entry name" value="INNER MEMBRANE PROTEIN"/>
    <property type="match status" value="1"/>
</dbReference>
<evidence type="ECO:0000256" key="3">
    <source>
        <dbReference type="ARBA" id="ARBA00022989"/>
    </source>
</evidence>
<evidence type="ECO:0000256" key="2">
    <source>
        <dbReference type="ARBA" id="ARBA00022692"/>
    </source>
</evidence>
<dbReference type="RefSeq" id="WP_205260856.1">
    <property type="nucleotide sequence ID" value="NZ_JAERWK010000015.1"/>
</dbReference>
<protein>
    <submittedName>
        <fullName evidence="7">Neutral zinc metallopeptidase</fullName>
    </submittedName>
</protein>
<keyword evidence="4 6" id="KW-0472">Membrane</keyword>
<evidence type="ECO:0000256" key="4">
    <source>
        <dbReference type="ARBA" id="ARBA00023136"/>
    </source>
</evidence>
<feature type="region of interest" description="Disordered" evidence="5">
    <location>
        <begin position="1"/>
        <end position="34"/>
    </location>
</feature>
<dbReference type="EMBL" id="JAERWK010000015">
    <property type="protein sequence ID" value="MBM9467894.1"/>
    <property type="molecule type" value="Genomic_DNA"/>
</dbReference>
<evidence type="ECO:0000256" key="1">
    <source>
        <dbReference type="ARBA" id="ARBA00004167"/>
    </source>
</evidence>
<sequence>MRFNDRAKLDTSQVRDRRASRGGGGGLRIPNLGGGSGGGMSRGGGMAVGGGALGVIVVLAILAFTVFGGGGGSTDQGGGLPAGLGQLGAGQAASDTDLADRCRTGADASTNEDCAAVAVINSVQAYWQDALAASGGTYQQAPTVFYSGSTSTACGQGSAGMGPFYCPADATVYIDLSFWQDLRTQFGADSGPFSQAYVLAHEYGHHVQHLLGTADRVGTESGPESGSVRLELQADCYAGVWADHASTTPGSDGQVLITDITDADIAAAVDTAGRIGDDAIMARSGGAVDESRFTHGSSDQRERWLTIGLQTGDPATCNTFDTADLG</sequence>
<proteinExistence type="predicted"/>
<dbReference type="InterPro" id="IPR007343">
    <property type="entry name" value="Uncharacterised_pept_Zn_put"/>
</dbReference>
<dbReference type="Proteomes" id="UP000663792">
    <property type="component" value="Unassembled WGS sequence"/>
</dbReference>
<dbReference type="AlphaFoldDB" id="A0A938YGX4"/>
<name>A0A938YGX4_9ACTN</name>
<organism evidence="7 8">
    <name type="scientific">Nakamurella leprariae</name>
    <dbReference type="NCBI Taxonomy" id="2803911"/>
    <lineage>
        <taxon>Bacteria</taxon>
        <taxon>Bacillati</taxon>
        <taxon>Actinomycetota</taxon>
        <taxon>Actinomycetes</taxon>
        <taxon>Nakamurellales</taxon>
        <taxon>Nakamurellaceae</taxon>
        <taxon>Nakamurella</taxon>
    </lineage>
</organism>
<dbReference type="PANTHER" id="PTHR30168">
    <property type="entry name" value="PUTATIVE MEMBRANE PROTEIN YPFJ"/>
    <property type="match status" value="1"/>
</dbReference>
<keyword evidence="2 6" id="KW-0812">Transmembrane</keyword>
<feature type="compositionally biased region" description="Gly residues" evidence="5">
    <location>
        <begin position="21"/>
        <end position="34"/>
    </location>
</feature>
<dbReference type="Pfam" id="PF04228">
    <property type="entry name" value="Zn_peptidase"/>
    <property type="match status" value="1"/>
</dbReference>
<dbReference type="SUPFAM" id="SSF55486">
    <property type="entry name" value="Metalloproteases ('zincins'), catalytic domain"/>
    <property type="match status" value="1"/>
</dbReference>